<dbReference type="InterPro" id="IPR045079">
    <property type="entry name" value="Oxoprolinase-like"/>
</dbReference>
<dbReference type="Pfam" id="PF02538">
    <property type="entry name" value="Hydantoinase_B"/>
    <property type="match status" value="1"/>
</dbReference>
<dbReference type="Pfam" id="PF05378">
    <property type="entry name" value="Hydant_A_N"/>
    <property type="match status" value="1"/>
</dbReference>
<feature type="domain" description="Hydantoinase B/oxoprolinase" evidence="4">
    <location>
        <begin position="744"/>
        <end position="1277"/>
    </location>
</feature>
<protein>
    <recommendedName>
        <fullName evidence="9">5-oxoprolinase</fullName>
    </recommendedName>
</protein>
<evidence type="ECO:0008006" key="9">
    <source>
        <dbReference type="Google" id="ProtNLM"/>
    </source>
</evidence>
<dbReference type="PANTHER" id="PTHR11365:SF2">
    <property type="entry name" value="5-OXOPROLINASE"/>
    <property type="match status" value="1"/>
</dbReference>
<dbReference type="GO" id="GO:0017168">
    <property type="term" value="F:5-oxoprolinase (ATP-hydrolyzing) activity"/>
    <property type="evidence" value="ECO:0007669"/>
    <property type="project" value="TreeGrafter"/>
</dbReference>
<keyword evidence="8" id="KW-1185">Reference proteome</keyword>
<evidence type="ECO:0000259" key="6">
    <source>
        <dbReference type="Pfam" id="PF19278"/>
    </source>
</evidence>
<dbReference type="GO" id="GO:0006749">
    <property type="term" value="P:glutathione metabolic process"/>
    <property type="evidence" value="ECO:0007669"/>
    <property type="project" value="TreeGrafter"/>
</dbReference>
<dbReference type="InterPro" id="IPR003692">
    <property type="entry name" value="Hydantoinase_B"/>
</dbReference>
<dbReference type="InterPro" id="IPR008040">
    <property type="entry name" value="Hydant_A_N"/>
</dbReference>
<dbReference type="EMBL" id="KV454017">
    <property type="protein sequence ID" value="ODV93699.1"/>
    <property type="molecule type" value="Genomic_DNA"/>
</dbReference>
<gene>
    <name evidence="7" type="ORF">PACTADRAFT_71566</name>
</gene>
<dbReference type="GO" id="GO:0005829">
    <property type="term" value="C:cytosol"/>
    <property type="evidence" value="ECO:0007669"/>
    <property type="project" value="TreeGrafter"/>
</dbReference>
<comment type="similarity">
    <text evidence="1">Belongs to the oxoprolinase family.</text>
</comment>
<dbReference type="Pfam" id="PF01968">
    <property type="entry name" value="Hydantoinase_A"/>
    <property type="match status" value="1"/>
</dbReference>
<feature type="domain" description="Acetophenone carboxylase-like C-terminal" evidence="6">
    <location>
        <begin position="555"/>
        <end position="731"/>
    </location>
</feature>
<evidence type="ECO:0000259" key="5">
    <source>
        <dbReference type="Pfam" id="PF05378"/>
    </source>
</evidence>
<dbReference type="Proteomes" id="UP000094236">
    <property type="component" value="Unassembled WGS sequence"/>
</dbReference>
<feature type="region of interest" description="Disordered" evidence="2">
    <location>
        <begin position="1271"/>
        <end position="1300"/>
    </location>
</feature>
<evidence type="ECO:0000313" key="8">
    <source>
        <dbReference type="Proteomes" id="UP000094236"/>
    </source>
</evidence>
<evidence type="ECO:0000259" key="4">
    <source>
        <dbReference type="Pfam" id="PF02538"/>
    </source>
</evidence>
<dbReference type="OrthoDB" id="3643at2759"/>
<dbReference type="PANTHER" id="PTHR11365">
    <property type="entry name" value="5-OXOPROLINASE RELATED"/>
    <property type="match status" value="1"/>
</dbReference>
<organism evidence="7 8">
    <name type="scientific">Pachysolen tannophilus NRRL Y-2460</name>
    <dbReference type="NCBI Taxonomy" id="669874"/>
    <lineage>
        <taxon>Eukaryota</taxon>
        <taxon>Fungi</taxon>
        <taxon>Dikarya</taxon>
        <taxon>Ascomycota</taxon>
        <taxon>Saccharomycotina</taxon>
        <taxon>Pichiomycetes</taxon>
        <taxon>Pachysolenaceae</taxon>
        <taxon>Pachysolen</taxon>
    </lineage>
</organism>
<dbReference type="InterPro" id="IPR002821">
    <property type="entry name" value="Hydantoinase_A"/>
</dbReference>
<proteinExistence type="inferred from homology"/>
<dbReference type="InterPro" id="IPR049517">
    <property type="entry name" value="ACX-like_C"/>
</dbReference>
<evidence type="ECO:0000259" key="3">
    <source>
        <dbReference type="Pfam" id="PF01968"/>
    </source>
</evidence>
<sequence length="1316" mass="144635">MTIAGNIKIAIDRGGTFTDVLAIIPGKEDYVFKLLSVDPSNYKDANIEGIRRVLEYATGEKISRGVPLDTSKIENIRLGTTVATNALLERKGVRFALLVTKGFKDLLHIGNQSRPNLFDLNIRKPGVLYEKVIEIEERVTLPAFSEDSTGYQANDLVDNEKYIFGETKEVIQIVKPLNIEKSTKDLIELKNIGINSIAICLVHGYNYQEHEKTLGEIARKIGFKNISLSHELLPMIKVVNRGHSTCIDAYLTPIIKLYIENLLSGFQKDFYKYTRVEFMMSDGGLCQYDKFTGLKALLSGPAGGVVGHAQTCYDPEEGTYTIGFDMGGTSTDVSRYSGVYDHIFETTTAGIKIAAPQLDINTVAAGGGSILKYENGIYLVGPESAGAHPGPACYRKGGPLTVTDANLMCSRILPEFFPKIFGKNENQELDKEIVRQKFQDLADLINSDHPEVNARSPYDIALGFLKVANVAMAKPIRQLTENKGFDVSKHNLASFGGAGGQHANSLAKVLKMKRIVIHKYSSILSAYGIALADVVHEAQEPASAVYSLDIKHNLLAKCEILKQKVNKELLSQGVTPDIVNYDIFFNMGYKGSDSSLMIMDEKGEKDFDFLEKFYLVHQRQFSFNDKSREVIVNDIRVRGSGNINKVKERSPFKDLLEVEKHQVSKGIEKLSCPIYFEEGFLDSKVYFLNDIGIGSIIVGPALIIDATQTILVEPGSKLTILPRHLIMDLSEESPNVEFSQSHVDPVQLSIFSHRFMSIAESMCTTLQKISVSANIKERMDFSCALFDEEGNLVANAPAVPVHLSSMSFAVKFQIKYWDGNINEGDILATNHPKAMGTHLPDITLISPIFVDGHIRFYVGSRAHHAEIGGTKPGSMDSSATGLDQEGAKFVAWKVVSKSQFDYDGVQKYFIEEPNSYPGSSPSRKVADNISDIKAQIASNRKGIDLLRDVFTEFGTDVVLFYMRAIKDTSEIAVRKFLQKLARENRHRLPLTSVDYMDDGAQIAIKIDINEEDGSAIFDFTGTSEEAYNCYNAPRAITYACITYCLRCHITEGDLPLNEGVLAPIKVIIPEGTILNPSETAAVSAGNGNTSQKITDTILKAFGTVAASYGCMNAICFGQGGNDKNGKFIRGFGFCETIGGGSGAGNGFNGFSGTQCHMTNTLMTDPEVLEKRYPCILLQFSVREGTGGKGKWHGGNGLIRELQFTSQCHASVLTQRRTYEPYGMAGGKPGKRGANRLGRCQKDGRIVWKYLGSNAEIELNIGDVLKISTPGGGGYGKPQARTQTTQTQQENPNEAFYKFPRSSGSLAQLQEALSTSQ</sequence>
<accession>A0A1E4TPQ6</accession>
<feature type="domain" description="Hydantoinase A/oxoprolinase" evidence="3">
    <location>
        <begin position="241"/>
        <end position="537"/>
    </location>
</feature>
<name>A0A1E4TPQ6_PACTA</name>
<dbReference type="Pfam" id="PF19278">
    <property type="entry name" value="Hydant_A_C"/>
    <property type="match status" value="1"/>
</dbReference>
<dbReference type="STRING" id="669874.A0A1E4TPQ6"/>
<feature type="domain" description="Hydantoinase/oxoprolinase N-terminal" evidence="5">
    <location>
        <begin position="8"/>
        <end position="222"/>
    </location>
</feature>
<evidence type="ECO:0000256" key="1">
    <source>
        <dbReference type="ARBA" id="ARBA00010403"/>
    </source>
</evidence>
<evidence type="ECO:0000256" key="2">
    <source>
        <dbReference type="SAM" id="MobiDB-lite"/>
    </source>
</evidence>
<evidence type="ECO:0000313" key="7">
    <source>
        <dbReference type="EMBL" id="ODV93699.1"/>
    </source>
</evidence>
<reference evidence="8" key="1">
    <citation type="submission" date="2016-05" db="EMBL/GenBank/DDBJ databases">
        <title>Comparative genomics of biotechnologically important yeasts.</title>
        <authorList>
            <consortium name="DOE Joint Genome Institute"/>
            <person name="Riley R."/>
            <person name="Haridas S."/>
            <person name="Wolfe K.H."/>
            <person name="Lopes M.R."/>
            <person name="Hittinger C.T."/>
            <person name="Goker M."/>
            <person name="Salamov A."/>
            <person name="Wisecaver J."/>
            <person name="Long T.M."/>
            <person name="Aerts A.L."/>
            <person name="Barry K."/>
            <person name="Choi C."/>
            <person name="Clum A."/>
            <person name="Coughlan A.Y."/>
            <person name="Deshpande S."/>
            <person name="Douglass A.P."/>
            <person name="Hanson S.J."/>
            <person name="Klenk H.-P."/>
            <person name="Labutti K."/>
            <person name="Lapidus A."/>
            <person name="Lindquist E."/>
            <person name="Lipzen A."/>
            <person name="Meier-Kolthoff J.P."/>
            <person name="Ohm R.A."/>
            <person name="Otillar R.P."/>
            <person name="Pangilinan J."/>
            <person name="Peng Y."/>
            <person name="Rokas A."/>
            <person name="Rosa C.A."/>
            <person name="Scheuner C."/>
            <person name="Sibirny A.A."/>
            <person name="Slot J.C."/>
            <person name="Stielow J.B."/>
            <person name="Sun H."/>
            <person name="Kurtzman C.P."/>
            <person name="Blackwell M."/>
            <person name="Grigoriev I.V."/>
            <person name="Jeffries T.W."/>
        </authorList>
    </citation>
    <scope>NUCLEOTIDE SEQUENCE [LARGE SCALE GENOMIC DNA]</scope>
    <source>
        <strain evidence="8">NRRL Y-2460</strain>
    </source>
</reference>